<dbReference type="EMBL" id="JBHSFV010000015">
    <property type="protein sequence ID" value="MFC4636112.1"/>
    <property type="molecule type" value="Genomic_DNA"/>
</dbReference>
<organism evidence="1 2">
    <name type="scientific">Dokdonia ponticola</name>
    <dbReference type="NCBI Taxonomy" id="2041041"/>
    <lineage>
        <taxon>Bacteria</taxon>
        <taxon>Pseudomonadati</taxon>
        <taxon>Bacteroidota</taxon>
        <taxon>Flavobacteriia</taxon>
        <taxon>Flavobacteriales</taxon>
        <taxon>Flavobacteriaceae</taxon>
        <taxon>Dokdonia</taxon>
    </lineage>
</organism>
<evidence type="ECO:0008006" key="3">
    <source>
        <dbReference type="Google" id="ProtNLM"/>
    </source>
</evidence>
<reference evidence="2" key="1">
    <citation type="journal article" date="2019" name="Int. J. Syst. Evol. Microbiol.">
        <title>The Global Catalogue of Microorganisms (GCM) 10K type strain sequencing project: providing services to taxonomists for standard genome sequencing and annotation.</title>
        <authorList>
            <consortium name="The Broad Institute Genomics Platform"/>
            <consortium name="The Broad Institute Genome Sequencing Center for Infectious Disease"/>
            <person name="Wu L."/>
            <person name="Ma J."/>
        </authorList>
    </citation>
    <scope>NUCLEOTIDE SEQUENCE [LARGE SCALE GENOMIC DNA]</scope>
    <source>
        <strain evidence="2">YJ-61-S</strain>
    </source>
</reference>
<evidence type="ECO:0000313" key="2">
    <source>
        <dbReference type="Proteomes" id="UP001596043"/>
    </source>
</evidence>
<dbReference type="Proteomes" id="UP001596043">
    <property type="component" value="Unassembled WGS sequence"/>
</dbReference>
<accession>A0ABV9I131</accession>
<gene>
    <name evidence="1" type="ORF">ACFO3O_19555</name>
</gene>
<name>A0ABV9I131_9FLAO</name>
<comment type="caution">
    <text evidence="1">The sequence shown here is derived from an EMBL/GenBank/DDBJ whole genome shotgun (WGS) entry which is preliminary data.</text>
</comment>
<dbReference type="RefSeq" id="WP_379981990.1">
    <property type="nucleotide sequence ID" value="NZ_JBHSFV010000015.1"/>
</dbReference>
<protein>
    <recommendedName>
        <fullName evidence="3">Erythromycin esterase family protein</fullName>
    </recommendedName>
</protein>
<keyword evidence="2" id="KW-1185">Reference proteome</keyword>
<evidence type="ECO:0000313" key="1">
    <source>
        <dbReference type="EMBL" id="MFC4636112.1"/>
    </source>
</evidence>
<proteinExistence type="predicted"/>
<sequence>MKTIIKFLPILIVLACTSNETPVINPTTKVNSIPLSEDYISQKTTYFTINDGHIEGNGLAVWKELIATSQFVMLGERHDSEATSQLVDAILPMLNTTGFKHFAVEVGPHSAKKLVALSTPIEDTKKNLTAFTEEYAGKEDHEIPIPFFRATSDAKFLKTTRSLGMELWGLDQEYFYATEYFMDELLSFEENSPEYKNLETTNKEVKAIIKKWYEKNADDNVEIDFFEEIQKDSVVQKYLSHFRNRTDTDQIIKDLEISWDIYSRWRNDSHADRISYMRTNFMTQYTKALEKEKEPKVLLKFGGLHASKILTNDCYDLGDLITQIATQNGTQATILNSWHRYYIDSEGNEVDYLEKYPNYYNRLQLFMGLAKRDQWTLIDLKSIRNDIKNGNVILPTDGDYHRIKSLIDGYDYQLILPIDQQSEGLVKNQ</sequence>